<keyword evidence="5" id="KW-0378">Hydrolase</keyword>
<dbReference type="Gene3D" id="3.40.50.300">
    <property type="entry name" value="P-loop containing nucleotide triphosphate hydrolases"/>
    <property type="match status" value="1"/>
</dbReference>
<evidence type="ECO:0000256" key="9">
    <source>
        <dbReference type="ARBA" id="ARBA00023125"/>
    </source>
</evidence>
<proteinExistence type="inferred from homology"/>
<keyword evidence="7 11" id="KW-0067">ATP-binding</keyword>
<comment type="domain">
    <text evidence="11">The middle region has homology to RecA with ATPase motifs including the RadA KNRFG motif, while the C-terminus is homologous to Lon protease.</text>
</comment>
<dbReference type="InterPro" id="IPR004504">
    <property type="entry name" value="DNA_repair_RadA"/>
</dbReference>
<dbReference type="PROSITE" id="PS50162">
    <property type="entry name" value="RECA_2"/>
    <property type="match status" value="1"/>
</dbReference>
<keyword evidence="10 11" id="KW-0234">DNA repair</keyword>
<keyword evidence="16" id="KW-1185">Reference proteome</keyword>
<dbReference type="InterPro" id="IPR027417">
    <property type="entry name" value="P-loop_NTPase"/>
</dbReference>
<evidence type="ECO:0000256" key="3">
    <source>
        <dbReference type="ARBA" id="ARBA00022763"/>
    </source>
</evidence>
<reference evidence="15 16" key="2">
    <citation type="submission" date="2020-11" db="EMBL/GenBank/DDBJ databases">
        <title>Sulfur oxidizing isolate from Hospital Hole Sinkhole.</title>
        <authorList>
            <person name="Scott K.M."/>
        </authorList>
    </citation>
    <scope>NUCLEOTIDE SEQUENCE [LARGE SCALE GENOMIC DNA]</scope>
    <source>
        <strain evidence="15 16">HH1</strain>
    </source>
</reference>
<dbReference type="PANTHER" id="PTHR32472:SF10">
    <property type="entry name" value="DNA REPAIR PROTEIN RADA-LIKE PROTEIN"/>
    <property type="match status" value="1"/>
</dbReference>
<feature type="short sequence motif" description="RadA KNRFG motif" evidence="11">
    <location>
        <begin position="255"/>
        <end position="259"/>
    </location>
</feature>
<evidence type="ECO:0000259" key="14">
    <source>
        <dbReference type="PROSITE" id="PS50162"/>
    </source>
</evidence>
<keyword evidence="8 11" id="KW-0346">Stress response</keyword>
<keyword evidence="9 11" id="KW-0238">DNA-binding</keyword>
<dbReference type="InterPro" id="IPR020568">
    <property type="entry name" value="Ribosomal_Su5_D2-typ_SF"/>
</dbReference>
<accession>A0ABS0BZ17</accession>
<keyword evidence="2 11" id="KW-0547">Nucleotide-binding</keyword>
<evidence type="ECO:0000256" key="8">
    <source>
        <dbReference type="ARBA" id="ARBA00023016"/>
    </source>
</evidence>
<dbReference type="InterPro" id="IPR003593">
    <property type="entry name" value="AAA+_ATPase"/>
</dbReference>
<dbReference type="Gene3D" id="3.30.230.10">
    <property type="match status" value="1"/>
</dbReference>
<evidence type="ECO:0000256" key="2">
    <source>
        <dbReference type="ARBA" id="ARBA00022741"/>
    </source>
</evidence>
<evidence type="ECO:0000256" key="6">
    <source>
        <dbReference type="ARBA" id="ARBA00022833"/>
    </source>
</evidence>
<evidence type="ECO:0000256" key="11">
    <source>
        <dbReference type="HAMAP-Rule" id="MF_01498"/>
    </source>
</evidence>
<name>A0ABS0BZ17_9GAMM</name>
<comment type="function">
    <text evidence="13">DNA-dependent ATPase involved in processing of recombination intermediates, plays a role in repairing DNA breaks. Stimulates the branch migration of RecA-mediated strand transfer reactions, allowing the 3' invading strand to extend heteroduplex DNA faster. Binds ssDNA in the presence of ADP but not other nucleotides, has ATPase activity that is stimulated by ssDNA and various branched DNA structures, but inhibited by SSB. Does not have RecA's homology-searching function.</text>
</comment>
<dbReference type="PANTHER" id="PTHR32472">
    <property type="entry name" value="DNA REPAIR PROTEIN RADA"/>
    <property type="match status" value="1"/>
</dbReference>
<dbReference type="Pfam" id="PF13481">
    <property type="entry name" value="AAA_25"/>
    <property type="match status" value="1"/>
</dbReference>
<dbReference type="Proteomes" id="UP001193680">
    <property type="component" value="Unassembled WGS sequence"/>
</dbReference>
<keyword evidence="1 11" id="KW-0479">Metal-binding</keyword>
<dbReference type="InterPro" id="IPR020588">
    <property type="entry name" value="RecA_ATP-bd"/>
</dbReference>
<sequence>MAKAKVAYVCSECGAEHSRWQGQCQACKAWNTLKEFSLGSSKARSSSKSGGYAGSSEQKVHSIAEVDLAEVPRISSGMSELDRVLGGGIVPGSVVLIGGDPGVGKSSILLQVMCELSQRDAVLYVTGEESLQQVALRAQRMQLPTDKLRLLTETDVESITMAAQKEEPKVMVVDSIQTMQLAEVASAAGGVSQVRETAAYLTRYAKQNQIAIFLVGHVTKSGEVAGPRVLEHIVDTVVFLEGQSDSRFRTLRAIKNRFGAVNELGVFAMTDKGMKQITNPSAIFLSRGDEIAPGSVVMVIWEGSRPLLVELQALVDESPYGAPKRVTVGLEQNRLAMLLAVMHRHGGIQAADQDVYVNIVGGVKVSETSADLALLCAILSSMRNRALADDMIVFGEVGLSGEIRPVPSGQERLFEAAKHGFKRAIVPATNVPKGGIPGMEIIGVKTLQQALDAI</sequence>
<evidence type="ECO:0000256" key="1">
    <source>
        <dbReference type="ARBA" id="ARBA00022723"/>
    </source>
</evidence>
<keyword evidence="3 11" id="KW-0227">DNA damage</keyword>
<organism evidence="15 16">
    <name type="scientific">Thiomicrorhabdus heinhorstiae</name>
    <dbReference type="NCBI Taxonomy" id="2748010"/>
    <lineage>
        <taxon>Bacteria</taxon>
        <taxon>Pseudomonadati</taxon>
        <taxon>Pseudomonadota</taxon>
        <taxon>Gammaproteobacteria</taxon>
        <taxon>Thiotrichales</taxon>
        <taxon>Piscirickettsiaceae</taxon>
        <taxon>Thiomicrorhabdus</taxon>
    </lineage>
</organism>
<dbReference type="Pfam" id="PF18073">
    <property type="entry name" value="Zn_ribbon_LapB"/>
    <property type="match status" value="1"/>
</dbReference>
<dbReference type="CDD" id="cd01121">
    <property type="entry name" value="RadA_SMS_N"/>
    <property type="match status" value="1"/>
</dbReference>
<dbReference type="InterPro" id="IPR014721">
    <property type="entry name" value="Ribsml_uS5_D2-typ_fold_subgr"/>
</dbReference>
<dbReference type="RefSeq" id="WP_194947575.1">
    <property type="nucleotide sequence ID" value="NZ_JACBGI020000002.1"/>
</dbReference>
<keyword evidence="4 13" id="KW-0863">Zinc-finger</keyword>
<comment type="function">
    <text evidence="11">Plays a role in repairing double-strand DNA breaks, probably involving stabilizing or processing branched DNA or blocked replication forks.</text>
</comment>
<gene>
    <name evidence="11 15" type="primary">radA</name>
    <name evidence="15" type="ORF">H8792_002540</name>
</gene>
<dbReference type="SUPFAM" id="SSF52540">
    <property type="entry name" value="P-loop containing nucleoside triphosphate hydrolases"/>
    <property type="match status" value="1"/>
</dbReference>
<evidence type="ECO:0000256" key="12">
    <source>
        <dbReference type="NCBIfam" id="TIGR00416"/>
    </source>
</evidence>
<evidence type="ECO:0000256" key="4">
    <source>
        <dbReference type="ARBA" id="ARBA00022771"/>
    </source>
</evidence>
<dbReference type="Pfam" id="PF13541">
    <property type="entry name" value="ChlI"/>
    <property type="match status" value="1"/>
</dbReference>
<evidence type="ECO:0000313" key="15">
    <source>
        <dbReference type="EMBL" id="MBF6057211.1"/>
    </source>
</evidence>
<feature type="binding site" evidence="11">
    <location>
        <begin position="99"/>
        <end position="106"/>
    </location>
    <ligand>
        <name>ATP</name>
        <dbReference type="ChEBI" id="CHEBI:30616"/>
    </ligand>
</feature>
<comment type="similarity">
    <text evidence="11 13">Belongs to the RecA family. RadA subfamily.</text>
</comment>
<comment type="caution">
    <text evidence="15">The sequence shown here is derived from an EMBL/GenBank/DDBJ whole genome shotgun (WGS) entry which is preliminary data.</text>
</comment>
<dbReference type="NCBIfam" id="TIGR00416">
    <property type="entry name" value="sms"/>
    <property type="match status" value="1"/>
</dbReference>
<evidence type="ECO:0000313" key="16">
    <source>
        <dbReference type="Proteomes" id="UP001193680"/>
    </source>
</evidence>
<dbReference type="EMBL" id="JACBGI020000002">
    <property type="protein sequence ID" value="MBF6057211.1"/>
    <property type="molecule type" value="Genomic_DNA"/>
</dbReference>
<evidence type="ECO:0000256" key="5">
    <source>
        <dbReference type="ARBA" id="ARBA00022801"/>
    </source>
</evidence>
<evidence type="ECO:0000256" key="7">
    <source>
        <dbReference type="ARBA" id="ARBA00022840"/>
    </source>
</evidence>
<protein>
    <recommendedName>
        <fullName evidence="11 12">DNA repair protein RadA</fullName>
    </recommendedName>
</protein>
<feature type="region of interest" description="Lon-protease-like" evidence="11">
    <location>
        <begin position="354"/>
        <end position="454"/>
    </location>
</feature>
<reference evidence="15 16" key="1">
    <citation type="submission" date="2020-06" db="EMBL/GenBank/DDBJ databases">
        <authorList>
            <person name="Scott K."/>
        </authorList>
    </citation>
    <scope>NUCLEOTIDE SEQUENCE [LARGE SCALE GENOMIC DNA]</scope>
    <source>
        <strain evidence="15 16">HH1</strain>
    </source>
</reference>
<dbReference type="PRINTS" id="PR01874">
    <property type="entry name" value="DNAREPAIRADA"/>
</dbReference>
<dbReference type="SUPFAM" id="SSF54211">
    <property type="entry name" value="Ribosomal protein S5 domain 2-like"/>
    <property type="match status" value="1"/>
</dbReference>
<feature type="domain" description="RecA family profile 1" evidence="14">
    <location>
        <begin position="70"/>
        <end position="218"/>
    </location>
</feature>
<keyword evidence="6 13" id="KW-0862">Zinc</keyword>
<evidence type="ECO:0000256" key="10">
    <source>
        <dbReference type="ARBA" id="ARBA00023204"/>
    </source>
</evidence>
<dbReference type="HAMAP" id="MF_01498">
    <property type="entry name" value="RadA_bact"/>
    <property type="match status" value="1"/>
</dbReference>
<dbReference type="SMART" id="SM00382">
    <property type="entry name" value="AAA"/>
    <property type="match status" value="1"/>
</dbReference>
<evidence type="ECO:0000256" key="13">
    <source>
        <dbReference type="RuleBase" id="RU003555"/>
    </source>
</evidence>
<dbReference type="InterPro" id="IPR041166">
    <property type="entry name" value="Rubredoxin_2"/>
</dbReference>